<name>A0A2M4C036_9DIPT</name>
<dbReference type="EMBL" id="GGFJ01009548">
    <property type="protein sequence ID" value="MBW58689.1"/>
    <property type="molecule type" value="Transcribed_RNA"/>
</dbReference>
<keyword evidence="1" id="KW-0175">Coiled coil</keyword>
<feature type="compositionally biased region" description="Polar residues" evidence="2">
    <location>
        <begin position="157"/>
        <end position="171"/>
    </location>
</feature>
<dbReference type="InterPro" id="IPR022786">
    <property type="entry name" value="Geminin/Multicilin"/>
</dbReference>
<dbReference type="GO" id="GO:0006275">
    <property type="term" value="P:regulation of DNA replication"/>
    <property type="evidence" value="ECO:0007669"/>
    <property type="project" value="InterPro"/>
</dbReference>
<proteinExistence type="predicted"/>
<feature type="region of interest" description="Disordered" evidence="2">
    <location>
        <begin position="1"/>
        <end position="21"/>
    </location>
</feature>
<accession>A0A2M4C036</accession>
<dbReference type="Gene3D" id="1.20.5.1180">
    <property type="entry name" value="Geminin coiled-coil domain"/>
    <property type="match status" value="1"/>
</dbReference>
<protein>
    <recommendedName>
        <fullName evidence="4">Geminin</fullName>
    </recommendedName>
</protein>
<sequence>MSGKGSNIVIPLEPAAEQEETTKTARRTLKDVQNVVGCQKENLSSHLLMAHAMSKDLLLPPSKVAPEVKAVKTTVSRATQTTFAEETKLTDLDISSEIAQKLDEKRRNALQETLKENQELTMKVEMLENELTHAKGVIAHFEDLVGVMNEMLSECSCQPSTSGENSFSAKVTDSVAEGDSGIAPNLDPDSDESEESSKQ</sequence>
<feature type="compositionally biased region" description="Acidic residues" evidence="2">
    <location>
        <begin position="188"/>
        <end position="199"/>
    </location>
</feature>
<evidence type="ECO:0008006" key="4">
    <source>
        <dbReference type="Google" id="ProtNLM"/>
    </source>
</evidence>
<dbReference type="AlphaFoldDB" id="A0A2M4C036"/>
<organism evidence="3">
    <name type="scientific">Anopheles marajoara</name>
    <dbReference type="NCBI Taxonomy" id="58244"/>
    <lineage>
        <taxon>Eukaryota</taxon>
        <taxon>Metazoa</taxon>
        <taxon>Ecdysozoa</taxon>
        <taxon>Arthropoda</taxon>
        <taxon>Hexapoda</taxon>
        <taxon>Insecta</taxon>
        <taxon>Pterygota</taxon>
        <taxon>Neoptera</taxon>
        <taxon>Endopterygota</taxon>
        <taxon>Diptera</taxon>
        <taxon>Nematocera</taxon>
        <taxon>Culicoidea</taxon>
        <taxon>Culicidae</taxon>
        <taxon>Anophelinae</taxon>
        <taxon>Anopheles</taxon>
    </lineage>
</organism>
<dbReference type="Pfam" id="PF07412">
    <property type="entry name" value="Geminin"/>
    <property type="match status" value="1"/>
</dbReference>
<evidence type="ECO:0000313" key="3">
    <source>
        <dbReference type="EMBL" id="MBW58689.1"/>
    </source>
</evidence>
<evidence type="ECO:0000256" key="2">
    <source>
        <dbReference type="SAM" id="MobiDB-lite"/>
    </source>
</evidence>
<reference evidence="3" key="1">
    <citation type="submission" date="2018-01" db="EMBL/GenBank/DDBJ databases">
        <title>An insight into the sialome of Amazonian anophelines.</title>
        <authorList>
            <person name="Ribeiro J.M."/>
            <person name="Scarpassa V."/>
            <person name="Calvo E."/>
        </authorList>
    </citation>
    <scope>NUCLEOTIDE SEQUENCE</scope>
    <source>
        <tissue evidence="3">Salivary glands</tissue>
    </source>
</reference>
<evidence type="ECO:0000256" key="1">
    <source>
        <dbReference type="SAM" id="Coils"/>
    </source>
</evidence>
<dbReference type="SUPFAM" id="SSF111469">
    <property type="entry name" value="Geminin coiled-coil domain"/>
    <property type="match status" value="1"/>
</dbReference>
<feature type="region of interest" description="Disordered" evidence="2">
    <location>
        <begin position="157"/>
        <end position="199"/>
    </location>
</feature>
<feature type="coiled-coil region" evidence="1">
    <location>
        <begin position="110"/>
        <end position="137"/>
    </location>
</feature>